<dbReference type="OrthoDB" id="9782542at2"/>
<dbReference type="RefSeq" id="WP_083371810.1">
    <property type="nucleotide sequence ID" value="NZ_LT629776.1"/>
</dbReference>
<dbReference type="NCBIfam" id="TIGR00350">
    <property type="entry name" value="lytR_cpsA_psr"/>
    <property type="match status" value="1"/>
</dbReference>
<organism evidence="5 6">
    <name type="scientific">Paraoerskovia marina</name>
    <dbReference type="NCBI Taxonomy" id="545619"/>
    <lineage>
        <taxon>Bacteria</taxon>
        <taxon>Bacillati</taxon>
        <taxon>Actinomycetota</taxon>
        <taxon>Actinomycetes</taxon>
        <taxon>Micrococcales</taxon>
        <taxon>Cellulomonadaceae</taxon>
        <taxon>Paraoerskovia</taxon>
    </lineage>
</organism>
<dbReference type="EMBL" id="LT629776">
    <property type="protein sequence ID" value="SDS19582.1"/>
    <property type="molecule type" value="Genomic_DNA"/>
</dbReference>
<evidence type="ECO:0000259" key="4">
    <source>
        <dbReference type="Pfam" id="PF03816"/>
    </source>
</evidence>
<keyword evidence="3" id="KW-0472">Membrane</keyword>
<dbReference type="AlphaFoldDB" id="A0A1H1Q7V9"/>
<evidence type="ECO:0000256" key="1">
    <source>
        <dbReference type="ARBA" id="ARBA00006068"/>
    </source>
</evidence>
<evidence type="ECO:0000256" key="3">
    <source>
        <dbReference type="SAM" id="Phobius"/>
    </source>
</evidence>
<dbReference type="PANTHER" id="PTHR33392">
    <property type="entry name" value="POLYISOPRENYL-TEICHOIC ACID--PEPTIDOGLYCAN TEICHOIC ACID TRANSFERASE TAGU"/>
    <property type="match status" value="1"/>
</dbReference>
<dbReference type="Pfam" id="PF03816">
    <property type="entry name" value="LytR_cpsA_psr"/>
    <property type="match status" value="1"/>
</dbReference>
<feature type="region of interest" description="Disordered" evidence="2">
    <location>
        <begin position="1"/>
        <end position="24"/>
    </location>
</feature>
<feature type="domain" description="Cell envelope-related transcriptional attenuator" evidence="4">
    <location>
        <begin position="116"/>
        <end position="259"/>
    </location>
</feature>
<reference evidence="6" key="1">
    <citation type="submission" date="2016-10" db="EMBL/GenBank/DDBJ databases">
        <authorList>
            <person name="Varghese N."/>
            <person name="Submissions S."/>
        </authorList>
    </citation>
    <scope>NUCLEOTIDE SEQUENCE [LARGE SCALE GENOMIC DNA]</scope>
    <source>
        <strain evidence="6">DSM 22126</strain>
    </source>
</reference>
<keyword evidence="3" id="KW-1133">Transmembrane helix</keyword>
<evidence type="ECO:0000256" key="2">
    <source>
        <dbReference type="SAM" id="MobiDB-lite"/>
    </source>
</evidence>
<name>A0A1H1Q7V9_9CELL</name>
<sequence length="363" mass="38649">MSQTGGAEPRPDATTDAALRHAKSDGKSGATKALIGLAVLLGVLVAGGAAAYFWFQNSLASNVETIPDPFAGVTDRPEAAPVDEESGEEPLNFLVLGSDSRISAGDPSQWEAGAQRTDSIMLVHLAGDRESAEVISIPRDSWVEIPGYGYNKINAAFSFGGPTLMIQTVEDLTGVRIDHFAVADFESFVELTDALGGVDIRVADGASDGQGGTYEGGIQHMDGEEALAYTRERHDLANGDFGRVQRQQAWMRAIMAEVNNSRDDLVTMTKFLTAVSESVAVDEGLDIGEMRDILVSSRNIGSSDVDFITMPYEGTGRSADGQSIVVLDEAKMIPLMDAVADDTAHEYVQENAEELSVLSPTVN</sequence>
<dbReference type="InterPro" id="IPR004474">
    <property type="entry name" value="LytR_CpsA_psr"/>
</dbReference>
<evidence type="ECO:0000313" key="6">
    <source>
        <dbReference type="Proteomes" id="UP000185663"/>
    </source>
</evidence>
<dbReference type="STRING" id="545619.SAMN04489860_1013"/>
<comment type="similarity">
    <text evidence="1">Belongs to the LytR/CpsA/Psr (LCP) family.</text>
</comment>
<gene>
    <name evidence="5" type="ORF">SAMN04489860_1013</name>
</gene>
<accession>A0A1H1Q7V9</accession>
<feature type="compositionally biased region" description="Basic and acidic residues" evidence="2">
    <location>
        <begin position="9"/>
        <end position="24"/>
    </location>
</feature>
<protein>
    <submittedName>
        <fullName evidence="5">Cell envelope-related function transcriptional attenuator common domain-containing protein</fullName>
    </submittedName>
</protein>
<feature type="transmembrane region" description="Helical" evidence="3">
    <location>
        <begin position="33"/>
        <end position="55"/>
    </location>
</feature>
<dbReference type="Proteomes" id="UP000185663">
    <property type="component" value="Chromosome I"/>
</dbReference>
<evidence type="ECO:0000313" key="5">
    <source>
        <dbReference type="EMBL" id="SDS19582.1"/>
    </source>
</evidence>
<dbReference type="eggNOG" id="COG1316">
    <property type="taxonomic scope" value="Bacteria"/>
</dbReference>
<proteinExistence type="inferred from homology"/>
<dbReference type="InterPro" id="IPR050922">
    <property type="entry name" value="LytR/CpsA/Psr_CW_biosynth"/>
</dbReference>
<keyword evidence="6" id="KW-1185">Reference proteome</keyword>
<dbReference type="PANTHER" id="PTHR33392:SF6">
    <property type="entry name" value="POLYISOPRENYL-TEICHOIC ACID--PEPTIDOGLYCAN TEICHOIC ACID TRANSFERASE TAGU"/>
    <property type="match status" value="1"/>
</dbReference>
<dbReference type="Gene3D" id="3.40.630.190">
    <property type="entry name" value="LCP protein"/>
    <property type="match status" value="1"/>
</dbReference>
<keyword evidence="3" id="KW-0812">Transmembrane</keyword>